<evidence type="ECO:0000313" key="3">
    <source>
        <dbReference type="Proteomes" id="UP001168877"/>
    </source>
</evidence>
<accession>A0AA39RGS9</accession>
<feature type="region of interest" description="Disordered" evidence="1">
    <location>
        <begin position="53"/>
        <end position="92"/>
    </location>
</feature>
<reference evidence="2" key="2">
    <citation type="submission" date="2023-06" db="EMBL/GenBank/DDBJ databases">
        <authorList>
            <person name="Swenson N.G."/>
            <person name="Wegrzyn J.L."/>
            <person name="Mcevoy S.L."/>
        </authorList>
    </citation>
    <scope>NUCLEOTIDE SEQUENCE</scope>
    <source>
        <strain evidence="2">NS2018</strain>
        <tissue evidence="2">Leaf</tissue>
    </source>
</reference>
<gene>
    <name evidence="2" type="ORF">LWI29_016075</name>
</gene>
<dbReference type="EMBL" id="JAUESC010000387">
    <property type="protein sequence ID" value="KAK0573953.1"/>
    <property type="molecule type" value="Genomic_DNA"/>
</dbReference>
<comment type="caution">
    <text evidence="2">The sequence shown here is derived from an EMBL/GenBank/DDBJ whole genome shotgun (WGS) entry which is preliminary data.</text>
</comment>
<sequence length="125" mass="14074">MDMNVDMGLGESTTDNNNDLPDDDDDKFDDLFTVAMQELYTDMLKKLNTRVEDATQTSGAINDSATRTENSLATDGQPTARRNVNDGTSNSQATLFMPKTVKIDFPRYDDKSDPTIWLFKAEQFF</sequence>
<proteinExistence type="predicted"/>
<protein>
    <submittedName>
        <fullName evidence="2">Uncharacterized protein</fullName>
    </submittedName>
</protein>
<feature type="region of interest" description="Disordered" evidence="1">
    <location>
        <begin position="1"/>
        <end position="24"/>
    </location>
</feature>
<dbReference type="Proteomes" id="UP001168877">
    <property type="component" value="Unassembled WGS sequence"/>
</dbReference>
<feature type="compositionally biased region" description="Polar residues" evidence="1">
    <location>
        <begin position="54"/>
        <end position="92"/>
    </location>
</feature>
<reference evidence="2" key="1">
    <citation type="journal article" date="2022" name="Plant J.">
        <title>Strategies of tolerance reflected in two North American maple genomes.</title>
        <authorList>
            <person name="McEvoy S.L."/>
            <person name="Sezen U.U."/>
            <person name="Trouern-Trend A."/>
            <person name="McMahon S.M."/>
            <person name="Schaberg P.G."/>
            <person name="Yang J."/>
            <person name="Wegrzyn J.L."/>
            <person name="Swenson N.G."/>
        </authorList>
    </citation>
    <scope>NUCLEOTIDE SEQUENCE</scope>
    <source>
        <strain evidence="2">NS2018</strain>
    </source>
</reference>
<evidence type="ECO:0000256" key="1">
    <source>
        <dbReference type="SAM" id="MobiDB-lite"/>
    </source>
</evidence>
<name>A0AA39RGS9_ACESA</name>
<organism evidence="2 3">
    <name type="scientific">Acer saccharum</name>
    <name type="common">Sugar maple</name>
    <dbReference type="NCBI Taxonomy" id="4024"/>
    <lineage>
        <taxon>Eukaryota</taxon>
        <taxon>Viridiplantae</taxon>
        <taxon>Streptophyta</taxon>
        <taxon>Embryophyta</taxon>
        <taxon>Tracheophyta</taxon>
        <taxon>Spermatophyta</taxon>
        <taxon>Magnoliopsida</taxon>
        <taxon>eudicotyledons</taxon>
        <taxon>Gunneridae</taxon>
        <taxon>Pentapetalae</taxon>
        <taxon>rosids</taxon>
        <taxon>malvids</taxon>
        <taxon>Sapindales</taxon>
        <taxon>Sapindaceae</taxon>
        <taxon>Hippocastanoideae</taxon>
        <taxon>Acereae</taxon>
        <taxon>Acer</taxon>
    </lineage>
</organism>
<evidence type="ECO:0000313" key="2">
    <source>
        <dbReference type="EMBL" id="KAK0573953.1"/>
    </source>
</evidence>
<dbReference type="AlphaFoldDB" id="A0AA39RGS9"/>
<keyword evidence="3" id="KW-1185">Reference proteome</keyword>